<evidence type="ECO:0000313" key="2">
    <source>
        <dbReference type="EMBL" id="SMP72255.1"/>
    </source>
</evidence>
<evidence type="ECO:0000256" key="1">
    <source>
        <dbReference type="SAM" id="SignalP"/>
    </source>
</evidence>
<feature type="chain" id="PRO_5046839081" description="Secreted protein" evidence="1">
    <location>
        <begin position="26"/>
        <end position="62"/>
    </location>
</feature>
<evidence type="ECO:0008006" key="4">
    <source>
        <dbReference type="Google" id="ProtNLM"/>
    </source>
</evidence>
<proteinExistence type="predicted"/>
<dbReference type="Proteomes" id="UP001158067">
    <property type="component" value="Unassembled WGS sequence"/>
</dbReference>
<organism evidence="2 3">
    <name type="scientific">Neorhodopirellula lusitana</name>
    <dbReference type="NCBI Taxonomy" id="445327"/>
    <lineage>
        <taxon>Bacteria</taxon>
        <taxon>Pseudomonadati</taxon>
        <taxon>Planctomycetota</taxon>
        <taxon>Planctomycetia</taxon>
        <taxon>Pirellulales</taxon>
        <taxon>Pirellulaceae</taxon>
        <taxon>Neorhodopirellula</taxon>
    </lineage>
</organism>
<dbReference type="RefSeq" id="WP_283434563.1">
    <property type="nucleotide sequence ID" value="NZ_FXUG01000015.1"/>
</dbReference>
<reference evidence="2 3" key="1">
    <citation type="submission" date="2017-05" db="EMBL/GenBank/DDBJ databases">
        <authorList>
            <person name="Varghese N."/>
            <person name="Submissions S."/>
        </authorList>
    </citation>
    <scope>NUCLEOTIDE SEQUENCE [LARGE SCALE GENOMIC DNA]</scope>
    <source>
        <strain evidence="2 3">DSM 25457</strain>
    </source>
</reference>
<evidence type="ECO:0000313" key="3">
    <source>
        <dbReference type="Proteomes" id="UP001158067"/>
    </source>
</evidence>
<keyword evidence="1" id="KW-0732">Signal</keyword>
<keyword evidence="3" id="KW-1185">Reference proteome</keyword>
<dbReference type="PROSITE" id="PS51257">
    <property type="entry name" value="PROKAR_LIPOPROTEIN"/>
    <property type="match status" value="1"/>
</dbReference>
<comment type="caution">
    <text evidence="2">The sequence shown here is derived from an EMBL/GenBank/DDBJ whole genome shotgun (WGS) entry which is preliminary data.</text>
</comment>
<feature type="signal peptide" evidence="1">
    <location>
        <begin position="1"/>
        <end position="25"/>
    </location>
</feature>
<accession>A0ABY1QKE0</accession>
<dbReference type="EMBL" id="FXUG01000015">
    <property type="protein sequence ID" value="SMP72255.1"/>
    <property type="molecule type" value="Genomic_DNA"/>
</dbReference>
<name>A0ABY1QKE0_9BACT</name>
<gene>
    <name evidence="2" type="ORF">SAMN06265222_11526</name>
</gene>
<sequence>MMRYQISFFALLCVCSLACGCNSDANVTSDRDQIESFLEENPEQNLTPEEVDAQMAMPLTAE</sequence>
<protein>
    <recommendedName>
        <fullName evidence="4">Secreted protein</fullName>
    </recommendedName>
</protein>